<comment type="caution">
    <text evidence="1">The sequence shown here is derived from an EMBL/GenBank/DDBJ whole genome shotgun (WGS) entry which is preliminary data.</text>
</comment>
<organism evidence="1 2">
    <name type="scientific">Funneliformis geosporum</name>
    <dbReference type="NCBI Taxonomy" id="1117311"/>
    <lineage>
        <taxon>Eukaryota</taxon>
        <taxon>Fungi</taxon>
        <taxon>Fungi incertae sedis</taxon>
        <taxon>Mucoromycota</taxon>
        <taxon>Glomeromycotina</taxon>
        <taxon>Glomeromycetes</taxon>
        <taxon>Glomerales</taxon>
        <taxon>Glomeraceae</taxon>
        <taxon>Funneliformis</taxon>
    </lineage>
</organism>
<protein>
    <submittedName>
        <fullName evidence="1">695_t:CDS:1</fullName>
    </submittedName>
</protein>
<keyword evidence="2" id="KW-1185">Reference proteome</keyword>
<feature type="non-terminal residue" evidence="1">
    <location>
        <position position="1"/>
    </location>
</feature>
<sequence length="47" mass="5242">DYYNKIMQAINYGNSLKVAVFNNGMKTNALAEKMIGRFTPNPFNNGA</sequence>
<dbReference type="AlphaFoldDB" id="A0A9W4T5D9"/>
<gene>
    <name evidence="1" type="ORF">FWILDA_LOCUS16029</name>
</gene>
<reference evidence="1" key="1">
    <citation type="submission" date="2022-08" db="EMBL/GenBank/DDBJ databases">
        <authorList>
            <person name="Kallberg Y."/>
            <person name="Tangrot J."/>
            <person name="Rosling A."/>
        </authorList>
    </citation>
    <scope>NUCLEOTIDE SEQUENCE</scope>
    <source>
        <strain evidence="1">Wild A</strain>
    </source>
</reference>
<name>A0A9W4T5D9_9GLOM</name>
<dbReference type="OrthoDB" id="2428276at2759"/>
<dbReference type="Proteomes" id="UP001153678">
    <property type="component" value="Unassembled WGS sequence"/>
</dbReference>
<feature type="non-terminal residue" evidence="1">
    <location>
        <position position="47"/>
    </location>
</feature>
<accession>A0A9W4T5D9</accession>
<evidence type="ECO:0000313" key="2">
    <source>
        <dbReference type="Proteomes" id="UP001153678"/>
    </source>
</evidence>
<evidence type="ECO:0000313" key="1">
    <source>
        <dbReference type="EMBL" id="CAI2193346.1"/>
    </source>
</evidence>
<dbReference type="EMBL" id="CAMKVN010009429">
    <property type="protein sequence ID" value="CAI2193346.1"/>
    <property type="molecule type" value="Genomic_DNA"/>
</dbReference>
<proteinExistence type="predicted"/>